<name>A0A7J7MJ60_9MAGN</name>
<dbReference type="Proteomes" id="UP000541444">
    <property type="component" value="Unassembled WGS sequence"/>
</dbReference>
<feature type="compositionally biased region" description="Low complexity" evidence="1">
    <location>
        <begin position="50"/>
        <end position="68"/>
    </location>
</feature>
<feature type="compositionally biased region" description="Polar residues" evidence="1">
    <location>
        <begin position="114"/>
        <end position="129"/>
    </location>
</feature>
<sequence>MSLALSGLPRGNPNSSKLNYFSHHSLVTSSPPKPIAEHREEPLHSTQMANSGTSSNNSTPSTPSSHNPPTTPFAQHPSSQFIPYLYHNQSQFQPQFQSQTPPPFTMLKGDPSYGQYQNPFTLSQPQPQAFNPYYQPYPLTQPQGF</sequence>
<feature type="region of interest" description="Disordered" evidence="1">
    <location>
        <begin position="1"/>
        <end position="131"/>
    </location>
</feature>
<gene>
    <name evidence="2" type="ORF">GIB67_018334</name>
</gene>
<dbReference type="AlphaFoldDB" id="A0A7J7MJ60"/>
<evidence type="ECO:0000313" key="2">
    <source>
        <dbReference type="EMBL" id="KAF6154897.1"/>
    </source>
</evidence>
<keyword evidence="3" id="KW-1185">Reference proteome</keyword>
<organism evidence="2 3">
    <name type="scientific">Kingdonia uniflora</name>
    <dbReference type="NCBI Taxonomy" id="39325"/>
    <lineage>
        <taxon>Eukaryota</taxon>
        <taxon>Viridiplantae</taxon>
        <taxon>Streptophyta</taxon>
        <taxon>Embryophyta</taxon>
        <taxon>Tracheophyta</taxon>
        <taxon>Spermatophyta</taxon>
        <taxon>Magnoliopsida</taxon>
        <taxon>Ranunculales</taxon>
        <taxon>Circaeasteraceae</taxon>
        <taxon>Kingdonia</taxon>
    </lineage>
</organism>
<protein>
    <submittedName>
        <fullName evidence="2">Uncharacterized protein</fullName>
    </submittedName>
</protein>
<feature type="compositionally biased region" description="Low complexity" evidence="1">
    <location>
        <begin position="89"/>
        <end position="99"/>
    </location>
</feature>
<proteinExistence type="predicted"/>
<comment type="caution">
    <text evidence="2">The sequence shown here is derived from an EMBL/GenBank/DDBJ whole genome shotgun (WGS) entry which is preliminary data.</text>
</comment>
<evidence type="ECO:0000256" key="1">
    <source>
        <dbReference type="SAM" id="MobiDB-lite"/>
    </source>
</evidence>
<accession>A0A7J7MJ60</accession>
<dbReference type="EMBL" id="JACGCM010001448">
    <property type="protein sequence ID" value="KAF6154897.1"/>
    <property type="molecule type" value="Genomic_DNA"/>
</dbReference>
<reference evidence="2 3" key="1">
    <citation type="journal article" date="2020" name="IScience">
        <title>Genome Sequencing of the Endangered Kingdonia uniflora (Circaeasteraceae, Ranunculales) Reveals Potential Mechanisms of Evolutionary Specialization.</title>
        <authorList>
            <person name="Sun Y."/>
            <person name="Deng T."/>
            <person name="Zhang A."/>
            <person name="Moore M.J."/>
            <person name="Landis J.B."/>
            <person name="Lin N."/>
            <person name="Zhang H."/>
            <person name="Zhang X."/>
            <person name="Huang J."/>
            <person name="Zhang X."/>
            <person name="Sun H."/>
            <person name="Wang H."/>
        </authorList>
    </citation>
    <scope>NUCLEOTIDE SEQUENCE [LARGE SCALE GENOMIC DNA]</scope>
    <source>
        <strain evidence="2">TB1705</strain>
        <tissue evidence="2">Leaf</tissue>
    </source>
</reference>
<evidence type="ECO:0000313" key="3">
    <source>
        <dbReference type="Proteomes" id="UP000541444"/>
    </source>
</evidence>